<sequence length="461" mass="52198">MKSIQKMMISGKEVYPIIEGGKGVGITNGETAGAFAAAGAVGTFSGVHALLYDEEGNYVPMDLKGKNRLERTRERIEYAIKGALSQIRIAHNKSNGNGRIHMNLLWGMMGTEEIIRRVLEQAEGKLHGVTCGAGMPYQLGEICAEHKTYYYPIVSSARAFMVLWKRAYNKHPEWLGGVVYEDPWKAGGHNGLSNKENPEKPEPPYERVVELRKMMDRFGLQEVPIVMAGGVWTIDEFKDWIDNPEIGKIAFQLGTRPLLTQESPIPDAFKQKLLNLQPEDITLNKFSPTGFYSSAIINDFLKEQFAMSDRQVEFKKEQDDEFEIPNGRYFIKKEDKERVTSWIESGFTEGLRTPDDTLMYVSEDKAKQIKADQQGCSGCLAACKFSSWAASEEHRFTTGNRMDPRSFCIMNTLQYLVDDKDAEKQLMFAGHSAFRFQKDPLYKDGYIPSVKELVSQLVQFK</sequence>
<reference evidence="1 2" key="1">
    <citation type="submission" date="2018-03" db="EMBL/GenBank/DDBJ databases">
        <title>Genomic Encyclopedia of Archaeal and Bacterial Type Strains, Phase II (KMG-II): from individual species to whole genera.</title>
        <authorList>
            <person name="Goeker M."/>
        </authorList>
    </citation>
    <scope>NUCLEOTIDE SEQUENCE [LARGE SCALE GENOMIC DNA]</scope>
    <source>
        <strain evidence="1 2">DSM 28229</strain>
    </source>
</reference>
<proteinExistence type="predicted"/>
<evidence type="ECO:0000313" key="1">
    <source>
        <dbReference type="EMBL" id="PWJ40163.1"/>
    </source>
</evidence>
<dbReference type="Pfam" id="PF03060">
    <property type="entry name" value="NMO"/>
    <property type="match status" value="1"/>
</dbReference>
<dbReference type="SUPFAM" id="SSF51412">
    <property type="entry name" value="Inosine monophosphate dehydrogenase (IMPDH)"/>
    <property type="match status" value="1"/>
</dbReference>
<comment type="caution">
    <text evidence="1">The sequence shown here is derived from an EMBL/GenBank/DDBJ whole genome shotgun (WGS) entry which is preliminary data.</text>
</comment>
<dbReference type="GO" id="GO:0051213">
    <property type="term" value="F:dioxygenase activity"/>
    <property type="evidence" value="ECO:0007669"/>
    <property type="project" value="UniProtKB-KW"/>
</dbReference>
<dbReference type="PANTHER" id="PTHR32332:SF18">
    <property type="entry name" value="2-NITROPROPANE DIOXYGENASE"/>
    <property type="match status" value="1"/>
</dbReference>
<dbReference type="InterPro" id="IPR013785">
    <property type="entry name" value="Aldolase_TIM"/>
</dbReference>
<dbReference type="AlphaFoldDB" id="A0A315Z755"/>
<gene>
    <name evidence="1" type="ORF">BC781_105231</name>
</gene>
<dbReference type="OrthoDB" id="9778912at2"/>
<protein>
    <submittedName>
        <fullName evidence="1">NAD(P)H-dependent flavin oxidoreductase YrpB (Nitropropane dioxygenase family)</fullName>
    </submittedName>
</protein>
<organism evidence="1 2">
    <name type="scientific">Sediminitomix flava</name>
    <dbReference type="NCBI Taxonomy" id="379075"/>
    <lineage>
        <taxon>Bacteria</taxon>
        <taxon>Pseudomonadati</taxon>
        <taxon>Bacteroidota</taxon>
        <taxon>Cytophagia</taxon>
        <taxon>Cytophagales</taxon>
        <taxon>Flammeovirgaceae</taxon>
        <taxon>Sediminitomix</taxon>
    </lineage>
</organism>
<name>A0A315Z755_SEDFL</name>
<dbReference type="Gene3D" id="3.20.20.70">
    <property type="entry name" value="Aldolase class I"/>
    <property type="match status" value="1"/>
</dbReference>
<keyword evidence="1" id="KW-0223">Dioxygenase</keyword>
<dbReference type="EMBL" id="QGDO01000005">
    <property type="protein sequence ID" value="PWJ40163.1"/>
    <property type="molecule type" value="Genomic_DNA"/>
</dbReference>
<keyword evidence="1" id="KW-0560">Oxidoreductase</keyword>
<accession>A0A315Z755</accession>
<dbReference type="PANTHER" id="PTHR32332">
    <property type="entry name" value="2-NITROPROPANE DIOXYGENASE"/>
    <property type="match status" value="1"/>
</dbReference>
<dbReference type="RefSeq" id="WP_109620645.1">
    <property type="nucleotide sequence ID" value="NZ_QGDO01000005.1"/>
</dbReference>
<keyword evidence="2" id="KW-1185">Reference proteome</keyword>
<dbReference type="Proteomes" id="UP000245535">
    <property type="component" value="Unassembled WGS sequence"/>
</dbReference>
<evidence type="ECO:0000313" key="2">
    <source>
        <dbReference type="Proteomes" id="UP000245535"/>
    </source>
</evidence>